<protein>
    <submittedName>
        <fullName evidence="1">Uncharacterized protein</fullName>
    </submittedName>
</protein>
<sequence length="67" mass="7722">MKVKGRERSQVPFRRSPIFIEKSCMYSAGSCILQSFAVGKDRKRSFSTTIIARVYLEIFSYFLCADT</sequence>
<organism evidence="1">
    <name type="scientific">Pyxicephalus adspersus</name>
    <name type="common">African bullfrog</name>
    <dbReference type="NCBI Taxonomy" id="30357"/>
    <lineage>
        <taxon>Eukaryota</taxon>
        <taxon>Metazoa</taxon>
        <taxon>Chordata</taxon>
        <taxon>Craniata</taxon>
        <taxon>Vertebrata</taxon>
        <taxon>Euteleostomi</taxon>
        <taxon>Amphibia</taxon>
        <taxon>Batrachia</taxon>
        <taxon>Anura</taxon>
        <taxon>Neobatrachia</taxon>
        <taxon>Ranoidea</taxon>
        <taxon>Pyxicephalidae</taxon>
        <taxon>Pyxicephalinae</taxon>
        <taxon>Pyxicephalus</taxon>
    </lineage>
</organism>
<evidence type="ECO:0000313" key="1">
    <source>
        <dbReference type="EMBL" id="AWH61102.1"/>
    </source>
</evidence>
<dbReference type="AlphaFoldDB" id="A0A499QI69"/>
<name>A0A499QI69_PYXAD</name>
<proteinExistence type="predicted"/>
<dbReference type="EMBL" id="MH186042">
    <property type="protein sequence ID" value="AWH61102.1"/>
    <property type="molecule type" value="Genomic_DNA"/>
</dbReference>
<reference evidence="1" key="1">
    <citation type="submission" date="2018-04" db="EMBL/GenBank/DDBJ databases">
        <title>BAC sequences from Pyxicephalus adspersus.</title>
        <authorList>
            <person name="Malone J.H."/>
        </authorList>
    </citation>
    <scope>NUCLEOTIDE SEQUENCE</scope>
</reference>
<accession>A0A499QI69</accession>
<gene>
    <name evidence="1" type="ORF">maker-240M17-exonerate_protein2genome-gene- 0.10</name>
</gene>